<dbReference type="SMART" id="SM01419">
    <property type="entry name" value="Thiol-ester_cl"/>
    <property type="match status" value="1"/>
</dbReference>
<gene>
    <name evidence="6" type="ORF">C0Q70_05916</name>
</gene>
<name>A0A2T7PMJ9_POMCA</name>
<dbReference type="EMBL" id="PZQS01000003">
    <property type="protein sequence ID" value="PVD34639.1"/>
    <property type="molecule type" value="Genomic_DNA"/>
</dbReference>
<dbReference type="PANTHER" id="PTHR11412">
    <property type="entry name" value="MACROGLOBULIN / COMPLEMENT"/>
    <property type="match status" value="1"/>
</dbReference>
<keyword evidence="4" id="KW-0325">Glycoprotein</keyword>
<dbReference type="Gene3D" id="2.60.40.1940">
    <property type="match status" value="1"/>
</dbReference>
<proteinExistence type="predicted"/>
<organism evidence="6 7">
    <name type="scientific">Pomacea canaliculata</name>
    <name type="common">Golden apple snail</name>
    <dbReference type="NCBI Taxonomy" id="400727"/>
    <lineage>
        <taxon>Eukaryota</taxon>
        <taxon>Metazoa</taxon>
        <taxon>Spiralia</taxon>
        <taxon>Lophotrochozoa</taxon>
        <taxon>Mollusca</taxon>
        <taxon>Gastropoda</taxon>
        <taxon>Caenogastropoda</taxon>
        <taxon>Architaenioglossa</taxon>
        <taxon>Ampullarioidea</taxon>
        <taxon>Ampullariidae</taxon>
        <taxon>Pomacea</taxon>
    </lineage>
</organism>
<protein>
    <recommendedName>
        <fullName evidence="5">Alpha-2-macroglobulin bait region domain-containing protein</fullName>
    </recommendedName>
</protein>
<accession>A0A2T7PMJ9</accession>
<evidence type="ECO:0000313" key="6">
    <source>
        <dbReference type="EMBL" id="PVD34639.1"/>
    </source>
</evidence>
<dbReference type="GO" id="GO:0004866">
    <property type="term" value="F:endopeptidase inhibitor activity"/>
    <property type="evidence" value="ECO:0007669"/>
    <property type="project" value="InterPro"/>
</dbReference>
<dbReference type="Gene3D" id="2.60.40.1930">
    <property type="match status" value="2"/>
</dbReference>
<dbReference type="InterPro" id="IPR008930">
    <property type="entry name" value="Terpenoid_cyclase/PrenylTrfase"/>
</dbReference>
<dbReference type="InterPro" id="IPR011626">
    <property type="entry name" value="Alpha-macroglobulin_TED"/>
</dbReference>
<evidence type="ECO:0000256" key="4">
    <source>
        <dbReference type="ARBA" id="ARBA00023180"/>
    </source>
</evidence>
<dbReference type="InterPro" id="IPR019742">
    <property type="entry name" value="MacrogloblnA2_CS"/>
</dbReference>
<dbReference type="GO" id="GO:0005615">
    <property type="term" value="C:extracellular space"/>
    <property type="evidence" value="ECO:0007669"/>
    <property type="project" value="InterPro"/>
</dbReference>
<dbReference type="Pfam" id="PF07703">
    <property type="entry name" value="A2M_BRD"/>
    <property type="match status" value="1"/>
</dbReference>
<keyword evidence="2" id="KW-0882">Thioester bond</keyword>
<dbReference type="InterPro" id="IPR041555">
    <property type="entry name" value="MG3"/>
</dbReference>
<dbReference type="AlphaFoldDB" id="A0A2T7PMJ9"/>
<dbReference type="SUPFAM" id="SSF48239">
    <property type="entry name" value="Terpenoid cyclases/Protein prenyltransferases"/>
    <property type="match status" value="1"/>
</dbReference>
<dbReference type="InterPro" id="IPR047565">
    <property type="entry name" value="Alpha-macroglob_thiol-ester_cl"/>
</dbReference>
<dbReference type="Proteomes" id="UP000245119">
    <property type="component" value="Linkage Group LG3"/>
</dbReference>
<dbReference type="SMART" id="SM01359">
    <property type="entry name" value="A2M_N_2"/>
    <property type="match status" value="1"/>
</dbReference>
<dbReference type="Gene3D" id="2.60.40.10">
    <property type="entry name" value="Immunoglobulins"/>
    <property type="match status" value="1"/>
</dbReference>
<dbReference type="Pfam" id="PF07678">
    <property type="entry name" value="TED_complement"/>
    <property type="match status" value="3"/>
</dbReference>
<dbReference type="InterPro" id="IPR011625">
    <property type="entry name" value="A2M_N_BRD"/>
</dbReference>
<evidence type="ECO:0000259" key="5">
    <source>
        <dbReference type="SMART" id="SM01359"/>
    </source>
</evidence>
<dbReference type="InterPro" id="IPR013783">
    <property type="entry name" value="Ig-like_fold"/>
</dbReference>
<dbReference type="Pfam" id="PF17791">
    <property type="entry name" value="MG3"/>
    <property type="match status" value="1"/>
</dbReference>
<evidence type="ECO:0000313" key="7">
    <source>
        <dbReference type="Proteomes" id="UP000245119"/>
    </source>
</evidence>
<dbReference type="FunFam" id="2.60.40.1930:FF:000001">
    <property type="entry name" value="CD109 isoform 3"/>
    <property type="match status" value="1"/>
</dbReference>
<dbReference type="Gene3D" id="2.60.120.1540">
    <property type="match status" value="1"/>
</dbReference>
<evidence type="ECO:0000256" key="3">
    <source>
        <dbReference type="ARBA" id="ARBA00023157"/>
    </source>
</evidence>
<sequence length="1057" mass="116767">MTLPVSVHLLQDGDSAEVFVTLRNIKSKAVKASASSLRVYGGGNPQVINMIIPRKLDDEGDDPKSAYEVRVKAIGDVNFDEVAQMTLEEQSFSIFIQTDKAIYKPGQTVMMRILAMNPDLSVLKAPMDVVIKDPKDNLVRQWKQVKEDRTGVVELSMPTSTNPILGNWTIQARILDLNETQIFMIDKYVLPKFEASVHVPKKVLITNEIKGTASAKYTFGKPLTEADVSVVVRLQTTTSAPNISSTGKLDSKGEFAFSFTNAQLLALSSQTFNWQSLESKEAEVIVLVTEESTGHHMDTTATVAFEKYKAKVEFLPITTSSFKPGLPYTVYLSVTKYDGTFFPTSESVNITFVVTTTQDTKTISTVQNLQLNGLLRVQQAFPRNAEKISIQAQMKDYTARKSVDKAYSPSGNFLKVVMDSPEPEVGKNVKFTAFATENVPQIFVQVYTKGIMVNDFLVRSSSQQGDEQFPISFLVEDAMAPNARLLVFYFRPDKEVVADSISFKVKGSSDNPLWTKVCKLLKDGNDITQDKITEQLVAYDYGNDYREFWQYMSTSGWPYSVKGTDAKSIFKRKANLRESTFIKCKPMIAPSVITVMEPIVDTRSATIMRLMLGQADGLENVVLEPAALDPSKLVETRRSVMVTRDLGLPEGSPQVQTVTVLLDAKPNIMFTKSVPLNFPSTAVQGSQVITVSVSGDLLVPVISNLETILALPNGCGEQNMISFAPDVLVINYLQRTNTYTPALGEQAQQFMLTAFVTKCFVHAMALKDNVITIDPKVVRSSLKWITTQQTNDGSFPEPGNVVHKEMQLQNSISRARDFLEARLNALTDPYDLAIVTYALHLARSGSKDLAFQRLQQNAITNNYTKHWERDPATSALNIEMTSYNLLTYILREDVEGAMPILRWLMELQGPKGGFISTQDTVVGLQALAEMAAANHNPVAVPLTVTVSWNSGGQAFKKDLTIDDSTKMLLQTVDVTIVSSNIPPEVLISASTSGTFTGFPEAKVNASGVRASLPMSVSQGIPVNTQPVPIKIYDYYEPGGKQQLSVYYQLSGQESSYL</sequence>
<dbReference type="PANTHER" id="PTHR11412:SF136">
    <property type="entry name" value="CD109 ANTIGEN"/>
    <property type="match status" value="1"/>
</dbReference>
<dbReference type="Gene3D" id="1.50.10.20">
    <property type="match status" value="2"/>
</dbReference>
<dbReference type="InterPro" id="IPR050473">
    <property type="entry name" value="A2M/Complement_sys"/>
</dbReference>
<evidence type="ECO:0000256" key="1">
    <source>
        <dbReference type="ARBA" id="ARBA00022729"/>
    </source>
</evidence>
<dbReference type="InterPro" id="IPR002890">
    <property type="entry name" value="MG2"/>
</dbReference>
<comment type="caution">
    <text evidence="6">The sequence shown here is derived from an EMBL/GenBank/DDBJ whole genome shotgun (WGS) entry which is preliminary data.</text>
</comment>
<dbReference type="PROSITE" id="PS00477">
    <property type="entry name" value="ALPHA_2_MACROGLOBULIN"/>
    <property type="match status" value="1"/>
</dbReference>
<evidence type="ECO:0000256" key="2">
    <source>
        <dbReference type="ARBA" id="ARBA00022966"/>
    </source>
</evidence>
<keyword evidence="1" id="KW-0732">Signal</keyword>
<feature type="domain" description="Alpha-2-macroglobulin bait region" evidence="5">
    <location>
        <begin position="414"/>
        <end position="541"/>
    </location>
</feature>
<reference evidence="6 7" key="1">
    <citation type="submission" date="2018-04" db="EMBL/GenBank/DDBJ databases">
        <title>The genome of golden apple snail Pomacea canaliculata provides insight into stress tolerance and invasive adaptation.</title>
        <authorList>
            <person name="Liu C."/>
            <person name="Liu B."/>
            <person name="Ren Y."/>
            <person name="Zhang Y."/>
            <person name="Wang H."/>
            <person name="Li S."/>
            <person name="Jiang F."/>
            <person name="Yin L."/>
            <person name="Zhang G."/>
            <person name="Qian W."/>
            <person name="Fan W."/>
        </authorList>
    </citation>
    <scope>NUCLEOTIDE SEQUENCE [LARGE SCALE GENOMIC DNA]</scope>
    <source>
        <strain evidence="6">SZHN2017</strain>
        <tissue evidence="6">Muscle</tissue>
    </source>
</reference>
<dbReference type="STRING" id="400727.A0A2T7PMJ9"/>
<keyword evidence="3" id="KW-1015">Disulfide bond</keyword>
<dbReference type="Pfam" id="PF01835">
    <property type="entry name" value="MG2"/>
    <property type="match status" value="1"/>
</dbReference>
<keyword evidence="7" id="KW-1185">Reference proteome</keyword>
<dbReference type="OrthoDB" id="9998011at2759"/>